<dbReference type="AlphaFoldDB" id="A0AB40D0M7"/>
<name>A0AB40D0M7_DIOCR</name>
<reference evidence="5" key="1">
    <citation type="submission" date="2025-08" db="UniProtKB">
        <authorList>
            <consortium name="RefSeq"/>
        </authorList>
    </citation>
    <scope>IDENTIFICATION</scope>
</reference>
<organism evidence="4 5">
    <name type="scientific">Dioscorea cayennensis subsp. rotundata</name>
    <name type="common">White Guinea yam</name>
    <name type="synonym">Dioscorea rotundata</name>
    <dbReference type="NCBI Taxonomy" id="55577"/>
    <lineage>
        <taxon>Eukaryota</taxon>
        <taxon>Viridiplantae</taxon>
        <taxon>Streptophyta</taxon>
        <taxon>Embryophyta</taxon>
        <taxon>Tracheophyta</taxon>
        <taxon>Spermatophyta</taxon>
        <taxon>Magnoliopsida</taxon>
        <taxon>Liliopsida</taxon>
        <taxon>Dioscoreales</taxon>
        <taxon>Dioscoreaceae</taxon>
        <taxon>Dioscorea</taxon>
    </lineage>
</organism>
<dbReference type="RefSeq" id="XP_039145247.1">
    <property type="nucleotide sequence ID" value="XM_039289313.1"/>
</dbReference>
<dbReference type="PANTHER" id="PTHR45642:SF139">
    <property type="entry name" value="SGNH HYDROLASE-TYPE ESTERASE DOMAIN-CONTAINING PROTEIN"/>
    <property type="match status" value="1"/>
</dbReference>
<dbReference type="GeneID" id="120282490"/>
<sequence>MAHNILILFLFYLHAITLTCSSEGNEKSPKFSAILVFGDSTVDTGNNGHIPTLFRSNHHPYGRDLSSHKASGRFSNGRLVPDFLSSALGLNDHLPPFLDPDLTTNDLHTGVSFASAGSGLDDVTSALSRTMTTAKQVKMFESYIDNLKKIAGDAEASNIISNSLIVTSAGTNDMILNFYDIPTRKFEFNITEYQDFLLQKLHDIIMDIYKLGGRKFLIAGLPPIGCIPVQMTVKFKRQSERVCIDEQNIDASIYNSKLQALLPQLQQILPGSLFVYQDLFDELMKILKEPEKYGFKETKKGCCGTGLFEIGPLCNTMTSLCDDVSTRNPQQVSADSIQKLKRSLVFLRARPDANINNME</sequence>
<dbReference type="Pfam" id="PF00657">
    <property type="entry name" value="Lipase_GDSL"/>
    <property type="match status" value="1"/>
</dbReference>
<dbReference type="InterPro" id="IPR001087">
    <property type="entry name" value="GDSL"/>
</dbReference>
<protein>
    <submittedName>
        <fullName evidence="5">GDSL esterase/lipase At2g31550-like isoform X1</fullName>
    </submittedName>
</protein>
<dbReference type="PANTHER" id="PTHR45642">
    <property type="entry name" value="GDSL ESTERASE/LIPASE EXL3"/>
    <property type="match status" value="1"/>
</dbReference>
<accession>A0AB40D0M7</accession>
<proteinExistence type="inferred from homology"/>
<dbReference type="InterPro" id="IPR050592">
    <property type="entry name" value="GDSL_lipolytic_enzyme"/>
</dbReference>
<evidence type="ECO:0000256" key="1">
    <source>
        <dbReference type="ARBA" id="ARBA00008668"/>
    </source>
</evidence>
<evidence type="ECO:0000313" key="4">
    <source>
        <dbReference type="Proteomes" id="UP001515500"/>
    </source>
</evidence>
<feature type="chain" id="PRO_5044340330" evidence="3">
    <location>
        <begin position="22"/>
        <end position="359"/>
    </location>
</feature>
<dbReference type="Proteomes" id="UP001515500">
    <property type="component" value="Chromosome 18"/>
</dbReference>
<gene>
    <name evidence="5" type="primary">LOC120282490</name>
</gene>
<evidence type="ECO:0000256" key="2">
    <source>
        <dbReference type="ARBA" id="ARBA00022729"/>
    </source>
</evidence>
<dbReference type="GO" id="GO:0016788">
    <property type="term" value="F:hydrolase activity, acting on ester bonds"/>
    <property type="evidence" value="ECO:0007669"/>
    <property type="project" value="InterPro"/>
</dbReference>
<keyword evidence="2 3" id="KW-0732">Signal</keyword>
<feature type="signal peptide" evidence="3">
    <location>
        <begin position="1"/>
        <end position="21"/>
    </location>
</feature>
<dbReference type="Gene3D" id="3.40.50.1110">
    <property type="entry name" value="SGNH hydrolase"/>
    <property type="match status" value="1"/>
</dbReference>
<evidence type="ECO:0000313" key="5">
    <source>
        <dbReference type="RefSeq" id="XP_039145247.1"/>
    </source>
</evidence>
<dbReference type="InterPro" id="IPR036514">
    <property type="entry name" value="SGNH_hydro_sf"/>
</dbReference>
<dbReference type="CDD" id="cd01837">
    <property type="entry name" value="SGNH_plant_lipase_like"/>
    <property type="match status" value="1"/>
</dbReference>
<dbReference type="InterPro" id="IPR035669">
    <property type="entry name" value="SGNH_plant_lipase-like"/>
</dbReference>
<evidence type="ECO:0000256" key="3">
    <source>
        <dbReference type="SAM" id="SignalP"/>
    </source>
</evidence>
<comment type="similarity">
    <text evidence="1">Belongs to the 'GDSL' lipolytic enzyme family.</text>
</comment>
<keyword evidence="4" id="KW-1185">Reference proteome</keyword>